<dbReference type="RefSeq" id="XP_065665893.1">
    <property type="nucleotide sequence ID" value="XM_065809821.1"/>
</dbReference>
<keyword evidence="1" id="KW-1133">Transmembrane helix</keyword>
<feature type="transmembrane region" description="Helical" evidence="1">
    <location>
        <begin position="54"/>
        <end position="73"/>
    </location>
</feature>
<dbReference type="Pfam" id="PF05699">
    <property type="entry name" value="Dimer_Tnp_hAT"/>
    <property type="match status" value="1"/>
</dbReference>
<evidence type="ECO:0000256" key="1">
    <source>
        <dbReference type="SAM" id="Phobius"/>
    </source>
</evidence>
<accession>A0ABM4CVC7</accession>
<dbReference type="InterPro" id="IPR052958">
    <property type="entry name" value="IFN-induced_PKR_regulator"/>
</dbReference>
<dbReference type="Proteomes" id="UP001652625">
    <property type="component" value="Chromosome 11"/>
</dbReference>
<keyword evidence="1" id="KW-0472">Membrane</keyword>
<dbReference type="GeneID" id="136087343"/>
<keyword evidence="1" id="KW-0812">Transmembrane</keyword>
<evidence type="ECO:0000313" key="3">
    <source>
        <dbReference type="Proteomes" id="UP001652625"/>
    </source>
</evidence>
<evidence type="ECO:0000313" key="6">
    <source>
        <dbReference type="RefSeq" id="XP_065665895.1"/>
    </source>
</evidence>
<evidence type="ECO:0000259" key="2">
    <source>
        <dbReference type="Pfam" id="PF05699"/>
    </source>
</evidence>
<dbReference type="RefSeq" id="XP_065665894.1">
    <property type="nucleotide sequence ID" value="XM_065809822.1"/>
</dbReference>
<evidence type="ECO:0000313" key="5">
    <source>
        <dbReference type="RefSeq" id="XP_065665894.1"/>
    </source>
</evidence>
<dbReference type="PANTHER" id="PTHR46289:SF17">
    <property type="entry name" value="HAT C-TERMINAL DIMERISATION DOMAIN-CONTAINING PROTEIN"/>
    <property type="match status" value="1"/>
</dbReference>
<gene>
    <name evidence="4 5 6" type="primary">LOC136087343</name>
</gene>
<proteinExistence type="predicted"/>
<keyword evidence="3" id="KW-1185">Reference proteome</keyword>
<dbReference type="PANTHER" id="PTHR46289">
    <property type="entry name" value="52 KDA REPRESSOR OF THE INHIBITOR OF THE PROTEIN KINASE-LIKE PROTEIN-RELATED"/>
    <property type="match status" value="1"/>
</dbReference>
<name>A0ABM4CVC7_HYDVU</name>
<evidence type="ECO:0000313" key="4">
    <source>
        <dbReference type="RefSeq" id="XP_065665893.1"/>
    </source>
</evidence>
<feature type="domain" description="HAT C-terminal dimerisation" evidence="2">
    <location>
        <begin position="254"/>
        <end position="287"/>
    </location>
</feature>
<sequence length="288" mass="32991">MPDILFSKDNVCRTRRIDRIDGLEVFIEMYPAIVASLICIKEDVTWNYKSRGDASAYVAICCSFKFIITLIIVRKLLGYTRPLAKTLQKVDQDFSKARKDVQNLKNTLIPLPSSIDISHAEWYKEAVSIAATTSTMPSKPRTCGQQTQRGYHKVDDISEYYRVICSTPFLDHILTQLGSLFSLENLVLLDSFSIIPSNLISDKEWRKKAKEFVCTYQNHLPEPSYFYAELDIWEVYWENHSDSAPKTISDSLKKCDDHTFPNISTILRIFCTLPVTTCTCERSLSALK</sequence>
<dbReference type="RefSeq" id="XP_065665895.1">
    <property type="nucleotide sequence ID" value="XM_065809823.1"/>
</dbReference>
<reference evidence="4 5" key="1">
    <citation type="submission" date="2025-05" db="UniProtKB">
        <authorList>
            <consortium name="RefSeq"/>
        </authorList>
    </citation>
    <scope>IDENTIFICATION</scope>
</reference>
<protein>
    <submittedName>
        <fullName evidence="4 5">52 kDa repressor of the inhibitor of the protein kinase-like</fullName>
    </submittedName>
</protein>
<dbReference type="InterPro" id="IPR008906">
    <property type="entry name" value="HATC_C_dom"/>
</dbReference>
<organism evidence="3 4">
    <name type="scientific">Hydra vulgaris</name>
    <name type="common">Hydra</name>
    <name type="synonym">Hydra attenuata</name>
    <dbReference type="NCBI Taxonomy" id="6087"/>
    <lineage>
        <taxon>Eukaryota</taxon>
        <taxon>Metazoa</taxon>
        <taxon>Cnidaria</taxon>
        <taxon>Hydrozoa</taxon>
        <taxon>Hydroidolina</taxon>
        <taxon>Anthoathecata</taxon>
        <taxon>Aplanulata</taxon>
        <taxon>Hydridae</taxon>
        <taxon>Hydra</taxon>
    </lineage>
</organism>